<accession>A0A0F9URQ5</accession>
<dbReference type="EMBL" id="LAZR01000069">
    <property type="protein sequence ID" value="KKN95780.1"/>
    <property type="molecule type" value="Genomic_DNA"/>
</dbReference>
<organism evidence="1">
    <name type="scientific">marine sediment metagenome</name>
    <dbReference type="NCBI Taxonomy" id="412755"/>
    <lineage>
        <taxon>unclassified sequences</taxon>
        <taxon>metagenomes</taxon>
        <taxon>ecological metagenomes</taxon>
    </lineage>
</organism>
<comment type="caution">
    <text evidence="1">The sequence shown here is derived from an EMBL/GenBank/DDBJ whole genome shotgun (WGS) entry which is preliminary data.</text>
</comment>
<evidence type="ECO:0000313" key="1">
    <source>
        <dbReference type="EMBL" id="KKN95780.1"/>
    </source>
</evidence>
<protein>
    <submittedName>
        <fullName evidence="1">Uncharacterized protein</fullName>
    </submittedName>
</protein>
<gene>
    <name evidence="1" type="ORF">LCGC14_0176490</name>
</gene>
<reference evidence="1" key="1">
    <citation type="journal article" date="2015" name="Nature">
        <title>Complex archaea that bridge the gap between prokaryotes and eukaryotes.</title>
        <authorList>
            <person name="Spang A."/>
            <person name="Saw J.H."/>
            <person name="Jorgensen S.L."/>
            <person name="Zaremba-Niedzwiedzka K."/>
            <person name="Martijn J."/>
            <person name="Lind A.E."/>
            <person name="van Eijk R."/>
            <person name="Schleper C."/>
            <person name="Guy L."/>
            <person name="Ettema T.J."/>
        </authorList>
    </citation>
    <scope>NUCLEOTIDE SEQUENCE</scope>
</reference>
<proteinExistence type="predicted"/>
<name>A0A0F9URQ5_9ZZZZ</name>
<sequence length="72" mass="8552">MVLDEHEVYEDLNPEKPPFPPHQCEKLKKINMYYSQRHSGWILAQKLYPPLKDVVVLHDCKACTYCVFVFEV</sequence>
<dbReference type="AlphaFoldDB" id="A0A0F9URQ5"/>